<proteinExistence type="predicted"/>
<dbReference type="Pfam" id="PF07687">
    <property type="entry name" value="M20_dimer"/>
    <property type="match status" value="1"/>
</dbReference>
<dbReference type="PANTHER" id="PTHR11014">
    <property type="entry name" value="PEPTIDASE M20 FAMILY MEMBER"/>
    <property type="match status" value="1"/>
</dbReference>
<evidence type="ECO:0000259" key="1">
    <source>
        <dbReference type="Pfam" id="PF07687"/>
    </source>
</evidence>
<dbReference type="PIRSF" id="PIRSF005962">
    <property type="entry name" value="Pept_M20D_amidohydro"/>
    <property type="match status" value="1"/>
</dbReference>
<organism evidence="2 3">
    <name type="scientific">Paractinoplanes rhizophilus</name>
    <dbReference type="NCBI Taxonomy" id="1416877"/>
    <lineage>
        <taxon>Bacteria</taxon>
        <taxon>Bacillati</taxon>
        <taxon>Actinomycetota</taxon>
        <taxon>Actinomycetes</taxon>
        <taxon>Micromonosporales</taxon>
        <taxon>Micromonosporaceae</taxon>
        <taxon>Paractinoplanes</taxon>
    </lineage>
</organism>
<accession>A0ABW2I567</accession>
<dbReference type="SUPFAM" id="SSF53187">
    <property type="entry name" value="Zn-dependent exopeptidases"/>
    <property type="match status" value="1"/>
</dbReference>
<dbReference type="NCBIfam" id="TIGR01891">
    <property type="entry name" value="amidohydrolases"/>
    <property type="match status" value="1"/>
</dbReference>
<dbReference type="PANTHER" id="PTHR11014:SF63">
    <property type="entry name" value="METALLOPEPTIDASE, PUTATIVE (AFU_ORTHOLOGUE AFUA_6G09600)-RELATED"/>
    <property type="match status" value="1"/>
</dbReference>
<dbReference type="Pfam" id="PF01546">
    <property type="entry name" value="Peptidase_M20"/>
    <property type="match status" value="1"/>
</dbReference>
<dbReference type="InterPro" id="IPR036264">
    <property type="entry name" value="Bact_exopeptidase_dim_dom"/>
</dbReference>
<dbReference type="Proteomes" id="UP001596548">
    <property type="component" value="Unassembled WGS sequence"/>
</dbReference>
<dbReference type="InterPro" id="IPR017439">
    <property type="entry name" value="Amidohydrolase"/>
</dbReference>
<dbReference type="EMBL" id="JBHTBJ010000069">
    <property type="protein sequence ID" value="MFC7279969.1"/>
    <property type="molecule type" value="Genomic_DNA"/>
</dbReference>
<dbReference type="Gene3D" id="3.40.630.10">
    <property type="entry name" value="Zn peptidases"/>
    <property type="match status" value="1"/>
</dbReference>
<protein>
    <submittedName>
        <fullName evidence="2">Amidohydrolase</fullName>
    </submittedName>
</protein>
<comment type="caution">
    <text evidence="2">The sequence shown here is derived from an EMBL/GenBank/DDBJ whole genome shotgun (WGS) entry which is preliminary data.</text>
</comment>
<keyword evidence="3" id="KW-1185">Reference proteome</keyword>
<sequence>MTGSGSVTARVLRRLGDVRPWQEDFYRNLHEHPELSHQEHDTAAEVARRLRSFGYQVHESVGGTGVVGVLRNGEGPAVLLRADMDALPVKEENGLPYASAVTVRDPGGAEVPVMHACGHDVHVTCLLGACSLLAGARPEWQGTIVALFQPAEELGDGARKMVEDRLATLVGNVDVAFAQHVLPMPSGTVGTRPGSTLSAADSLKITVYGRGAHGSMPQASVDPVVLAAMIVVRLQTVIAREIPATDPAVLTVGSIQAGTKSNVIGDHAVLQLNIRSYNDRTRQALLDAVERIVVAECQASRSPRDPEFELFDRFPPTQNDPATTARVRAAFAALFGERAQDLPLQTASEDFSDIPTALSAPYTYWGIGGIDPDAYQRAHDSGRIAEDIPVNHSPAFAPVVQPTLDTGTQAMVAAALAWLAGPRDT</sequence>
<dbReference type="SUPFAM" id="SSF55031">
    <property type="entry name" value="Bacterial exopeptidase dimerisation domain"/>
    <property type="match status" value="1"/>
</dbReference>
<dbReference type="InterPro" id="IPR002933">
    <property type="entry name" value="Peptidase_M20"/>
</dbReference>
<evidence type="ECO:0000313" key="2">
    <source>
        <dbReference type="EMBL" id="MFC7279969.1"/>
    </source>
</evidence>
<gene>
    <name evidence="2" type="ORF">ACFQS1_38930</name>
</gene>
<reference evidence="3" key="1">
    <citation type="journal article" date="2019" name="Int. J. Syst. Evol. Microbiol.">
        <title>The Global Catalogue of Microorganisms (GCM) 10K type strain sequencing project: providing services to taxonomists for standard genome sequencing and annotation.</title>
        <authorList>
            <consortium name="The Broad Institute Genomics Platform"/>
            <consortium name="The Broad Institute Genome Sequencing Center for Infectious Disease"/>
            <person name="Wu L."/>
            <person name="Ma J."/>
        </authorList>
    </citation>
    <scope>NUCLEOTIDE SEQUENCE [LARGE SCALE GENOMIC DNA]</scope>
    <source>
        <strain evidence="3">XZYJT-10</strain>
    </source>
</reference>
<name>A0ABW2I567_9ACTN</name>
<dbReference type="InterPro" id="IPR011650">
    <property type="entry name" value="Peptidase_M20_dimer"/>
</dbReference>
<feature type="domain" description="Peptidase M20 dimerisation" evidence="1">
    <location>
        <begin position="202"/>
        <end position="296"/>
    </location>
</feature>
<dbReference type="RefSeq" id="WP_378977803.1">
    <property type="nucleotide sequence ID" value="NZ_JBHTBJ010000069.1"/>
</dbReference>
<dbReference type="Gene3D" id="3.30.70.360">
    <property type="match status" value="1"/>
</dbReference>
<evidence type="ECO:0000313" key="3">
    <source>
        <dbReference type="Proteomes" id="UP001596548"/>
    </source>
</evidence>